<dbReference type="AlphaFoldDB" id="A0A1N7QJG7"/>
<proteinExistence type="predicted"/>
<protein>
    <submittedName>
        <fullName evidence="1">Uncharacterized protein</fullName>
    </submittedName>
</protein>
<dbReference type="Proteomes" id="UP000186141">
    <property type="component" value="Unassembled WGS sequence"/>
</dbReference>
<reference evidence="1 2" key="1">
    <citation type="submission" date="2017-01" db="EMBL/GenBank/DDBJ databases">
        <authorList>
            <person name="Mah S.A."/>
            <person name="Swanson W.J."/>
            <person name="Moy G.W."/>
            <person name="Vacquier V.D."/>
        </authorList>
    </citation>
    <scope>NUCLEOTIDE SEQUENCE [LARGE SCALE GENOMIC DNA]</scope>
    <source>
        <strain evidence="1 2">DSM 26375</strain>
    </source>
</reference>
<accession>A0A1N7QJG7</accession>
<dbReference type="EMBL" id="FTOT01000013">
    <property type="protein sequence ID" value="SIT23020.1"/>
    <property type="molecule type" value="Genomic_DNA"/>
</dbReference>
<name>A0A1N7QJG7_9RHOB</name>
<gene>
    <name evidence="1" type="ORF">SAMN05421774_11323</name>
</gene>
<organism evidence="1 2">
    <name type="scientific">Gemmobacter megaterium</name>
    <dbReference type="NCBI Taxonomy" id="1086013"/>
    <lineage>
        <taxon>Bacteria</taxon>
        <taxon>Pseudomonadati</taxon>
        <taxon>Pseudomonadota</taxon>
        <taxon>Alphaproteobacteria</taxon>
        <taxon>Rhodobacterales</taxon>
        <taxon>Paracoccaceae</taxon>
        <taxon>Gemmobacter</taxon>
    </lineage>
</organism>
<evidence type="ECO:0000313" key="1">
    <source>
        <dbReference type="EMBL" id="SIT23020.1"/>
    </source>
</evidence>
<keyword evidence="2" id="KW-1185">Reference proteome</keyword>
<sequence>MAYEMPLGGGIHRISSVLFDANVATVADLEQFADLL</sequence>
<evidence type="ECO:0000313" key="2">
    <source>
        <dbReference type="Proteomes" id="UP000186141"/>
    </source>
</evidence>